<accession>A0A4R2C1D9</accession>
<sequence>MTMQSDRSFKTDLFRRDRATPDIKREIACWTKWEARSSEPFEIHYERAVSFCVVEGRADIAFTDGTKLDVQKDDFVTIEPNIRGVWTVIEPITNLYRYRDGKP</sequence>
<name>A0A4R2C1D9_9HYPH</name>
<dbReference type="AlphaFoldDB" id="A0A4R2C1D9"/>
<gene>
    <name evidence="2" type="ORF">EV184_102245</name>
</gene>
<dbReference type="Pfam" id="PF05899">
    <property type="entry name" value="Cupin_3"/>
    <property type="match status" value="1"/>
</dbReference>
<evidence type="ECO:0000259" key="1">
    <source>
        <dbReference type="Pfam" id="PF05899"/>
    </source>
</evidence>
<dbReference type="Gene3D" id="2.60.120.10">
    <property type="entry name" value="Jelly Rolls"/>
    <property type="match status" value="1"/>
</dbReference>
<feature type="domain" description="(S)-ureidoglycine aminohydrolase cupin" evidence="1">
    <location>
        <begin position="30"/>
        <end position="93"/>
    </location>
</feature>
<evidence type="ECO:0000313" key="3">
    <source>
        <dbReference type="Proteomes" id="UP000295043"/>
    </source>
</evidence>
<dbReference type="RefSeq" id="WP_132073081.1">
    <property type="nucleotide sequence ID" value="NZ_SLVU01000002.1"/>
</dbReference>
<proteinExistence type="predicted"/>
<organism evidence="2 3">
    <name type="scientific">Sinorhizobium americanum</name>
    <dbReference type="NCBI Taxonomy" id="194963"/>
    <lineage>
        <taxon>Bacteria</taxon>
        <taxon>Pseudomonadati</taxon>
        <taxon>Pseudomonadota</taxon>
        <taxon>Alphaproteobacteria</taxon>
        <taxon>Hyphomicrobiales</taxon>
        <taxon>Rhizobiaceae</taxon>
        <taxon>Sinorhizobium/Ensifer group</taxon>
        <taxon>Sinorhizobium</taxon>
    </lineage>
</organism>
<comment type="caution">
    <text evidence="2">The sequence shown here is derived from an EMBL/GenBank/DDBJ whole genome shotgun (WGS) entry which is preliminary data.</text>
</comment>
<dbReference type="InterPro" id="IPR014710">
    <property type="entry name" value="RmlC-like_jellyroll"/>
</dbReference>
<dbReference type="InterPro" id="IPR011051">
    <property type="entry name" value="RmlC_Cupin_sf"/>
</dbReference>
<dbReference type="SUPFAM" id="SSF51182">
    <property type="entry name" value="RmlC-like cupins"/>
    <property type="match status" value="1"/>
</dbReference>
<dbReference type="Proteomes" id="UP000295043">
    <property type="component" value="Unassembled WGS sequence"/>
</dbReference>
<evidence type="ECO:0000313" key="2">
    <source>
        <dbReference type="EMBL" id="TCN33936.1"/>
    </source>
</evidence>
<protein>
    <submittedName>
        <fullName evidence="2">Uncharacterized protein DUF861</fullName>
    </submittedName>
</protein>
<reference evidence="2 3" key="1">
    <citation type="submission" date="2019-03" db="EMBL/GenBank/DDBJ databases">
        <title>Genomic Encyclopedia of Type Strains, Phase IV (KMG-V): Genome sequencing to study the core and pangenomes of soil and plant-associated prokaryotes.</title>
        <authorList>
            <person name="Whitman W."/>
        </authorList>
    </citation>
    <scope>NUCLEOTIDE SEQUENCE [LARGE SCALE GENOMIC DNA]</scope>
    <source>
        <strain evidence="2 3">23C40</strain>
    </source>
</reference>
<dbReference type="EMBL" id="SLVU01000002">
    <property type="protein sequence ID" value="TCN33936.1"/>
    <property type="molecule type" value="Genomic_DNA"/>
</dbReference>
<dbReference type="InterPro" id="IPR008579">
    <property type="entry name" value="UGlyAH_Cupin_dom"/>
</dbReference>